<feature type="transmembrane region" description="Helical" evidence="13">
    <location>
        <begin position="25"/>
        <end position="49"/>
    </location>
</feature>
<keyword evidence="7 12" id="KW-0479">Metal-binding</keyword>
<dbReference type="Proteomes" id="UP000307749">
    <property type="component" value="Unassembled WGS sequence"/>
</dbReference>
<proteinExistence type="inferred from homology"/>
<dbReference type="AlphaFoldDB" id="A0A4S3KH02"/>
<dbReference type="PANTHER" id="PTHR10978">
    <property type="entry name" value="SUCCINATE DEHYDROGENASE CYTOCHROME B560 SUBUNIT"/>
    <property type="match status" value="1"/>
</dbReference>
<dbReference type="Gene3D" id="1.20.1300.10">
    <property type="entry name" value="Fumarate reductase/succinate dehydrogenase, transmembrane subunit"/>
    <property type="match status" value="1"/>
</dbReference>
<keyword evidence="5 12" id="KW-0349">Heme</keyword>
<comment type="function">
    <text evidence="1">Membrane-anchoring subunit of succinate dehydrogenase (SDH).</text>
</comment>
<evidence type="ECO:0000256" key="9">
    <source>
        <dbReference type="ARBA" id="ARBA00023004"/>
    </source>
</evidence>
<dbReference type="PANTHER" id="PTHR10978:SF5">
    <property type="entry name" value="SUCCINATE DEHYDROGENASE CYTOCHROME B560 SUBUNIT, MITOCHONDRIAL"/>
    <property type="match status" value="1"/>
</dbReference>
<keyword evidence="10 13" id="KW-0472">Membrane</keyword>
<dbReference type="OrthoDB" id="9799441at2"/>
<dbReference type="SUPFAM" id="SSF81343">
    <property type="entry name" value="Fumarate reductase respiratory complex transmembrane subunits"/>
    <property type="match status" value="1"/>
</dbReference>
<dbReference type="InterPro" id="IPR018495">
    <property type="entry name" value="Succ_DH_cyt_bsu_CS"/>
</dbReference>
<dbReference type="PIRSF" id="PIRSF000178">
    <property type="entry name" value="SDH_cyt_b560"/>
    <property type="match status" value="1"/>
</dbReference>
<sequence>MDHTRRPLSPHLGIYRWQVQMVSSILHRATGIALAVGTLLLLGGLLTLADGSAAFAVYRSFLATPPLLVLLIGWTWAFAYHLCNGVRHLLQDAGFGFAKPTFVRNGWVVVVLSLLLTILVWAWIVLAGGAR</sequence>
<accession>A0A4S3KH02</accession>
<dbReference type="GO" id="GO:0046872">
    <property type="term" value="F:metal ion binding"/>
    <property type="evidence" value="ECO:0007669"/>
    <property type="project" value="UniProtKB-KW"/>
</dbReference>
<evidence type="ECO:0000256" key="7">
    <source>
        <dbReference type="ARBA" id="ARBA00022723"/>
    </source>
</evidence>
<keyword evidence="9 12" id="KW-0408">Iron</keyword>
<dbReference type="EMBL" id="MWQO01000054">
    <property type="protein sequence ID" value="THD07896.1"/>
    <property type="molecule type" value="Genomic_DNA"/>
</dbReference>
<feature type="binding site" description="axial binding residue" evidence="12">
    <location>
        <position position="81"/>
    </location>
    <ligand>
        <name>heme</name>
        <dbReference type="ChEBI" id="CHEBI:30413"/>
        <note>ligand shared with second transmembrane subunit</note>
    </ligand>
    <ligandPart>
        <name>Fe</name>
        <dbReference type="ChEBI" id="CHEBI:18248"/>
    </ligandPart>
</feature>
<name>A0A4S3KH02_9GAMM</name>
<comment type="cofactor">
    <cofactor evidence="12">
        <name>heme</name>
        <dbReference type="ChEBI" id="CHEBI:30413"/>
    </cofactor>
    <text evidence="12">The heme is bound between the two transmembrane subunits.</text>
</comment>
<dbReference type="NCBIfam" id="TIGR02970">
    <property type="entry name" value="succ_dehyd_cytB"/>
    <property type="match status" value="1"/>
</dbReference>
<dbReference type="STRING" id="993689.GCA_002077135_02856"/>
<feature type="transmembrane region" description="Helical" evidence="13">
    <location>
        <begin position="102"/>
        <end position="126"/>
    </location>
</feature>
<evidence type="ECO:0000256" key="13">
    <source>
        <dbReference type="SAM" id="Phobius"/>
    </source>
</evidence>
<evidence type="ECO:0000256" key="8">
    <source>
        <dbReference type="ARBA" id="ARBA00022989"/>
    </source>
</evidence>
<evidence type="ECO:0000256" key="4">
    <source>
        <dbReference type="ARBA" id="ARBA00020076"/>
    </source>
</evidence>
<comment type="subunit">
    <text evidence="11">Part of an enzyme complex containing four subunits: a flavoprotein, an iron-sulfur protein, plus two membrane-anchoring proteins, SdhC and SdhD. The complex can form homotrimers.</text>
</comment>
<evidence type="ECO:0000256" key="3">
    <source>
        <dbReference type="ARBA" id="ARBA00007244"/>
    </source>
</evidence>
<evidence type="ECO:0000256" key="5">
    <source>
        <dbReference type="ARBA" id="ARBA00022617"/>
    </source>
</evidence>
<feature type="transmembrane region" description="Helical" evidence="13">
    <location>
        <begin position="61"/>
        <end position="82"/>
    </location>
</feature>
<gene>
    <name evidence="14" type="ORF">B1806_14215</name>
</gene>
<evidence type="ECO:0000313" key="15">
    <source>
        <dbReference type="Proteomes" id="UP000307749"/>
    </source>
</evidence>
<comment type="caution">
    <text evidence="14">The sequence shown here is derived from an EMBL/GenBank/DDBJ whole genome shotgun (WGS) entry which is preliminary data.</text>
</comment>
<reference evidence="14 15" key="1">
    <citation type="submission" date="2017-02" db="EMBL/GenBank/DDBJ databases">
        <title>Whole genome sequencing of Metallibacterium scheffleri DSM 24874 (T).</title>
        <authorList>
            <person name="Kumar S."/>
            <person name="Patil P."/>
            <person name="Patil P.B."/>
        </authorList>
    </citation>
    <scope>NUCLEOTIDE SEQUENCE [LARGE SCALE GENOMIC DNA]</scope>
    <source>
        <strain evidence="14 15">DSM 24874</strain>
    </source>
</reference>
<evidence type="ECO:0000256" key="12">
    <source>
        <dbReference type="PIRSR" id="PIRSR000178-1"/>
    </source>
</evidence>
<evidence type="ECO:0000313" key="14">
    <source>
        <dbReference type="EMBL" id="THD07896.1"/>
    </source>
</evidence>
<evidence type="ECO:0000256" key="1">
    <source>
        <dbReference type="ARBA" id="ARBA00004050"/>
    </source>
</evidence>
<comment type="subcellular location">
    <subcellularLocation>
        <location evidence="2">Membrane</location>
        <topology evidence="2">Multi-pass membrane protein</topology>
    </subcellularLocation>
</comment>
<keyword evidence="8 13" id="KW-1133">Transmembrane helix</keyword>
<dbReference type="InterPro" id="IPR034804">
    <property type="entry name" value="SQR/QFR_C/D"/>
</dbReference>
<dbReference type="PROSITE" id="PS01000">
    <property type="entry name" value="SDH_CYT_1"/>
    <property type="match status" value="1"/>
</dbReference>
<evidence type="ECO:0000256" key="10">
    <source>
        <dbReference type="ARBA" id="ARBA00023136"/>
    </source>
</evidence>
<evidence type="ECO:0000256" key="6">
    <source>
        <dbReference type="ARBA" id="ARBA00022692"/>
    </source>
</evidence>
<dbReference type="GO" id="GO:0009055">
    <property type="term" value="F:electron transfer activity"/>
    <property type="evidence" value="ECO:0007669"/>
    <property type="project" value="InterPro"/>
</dbReference>
<dbReference type="CDD" id="cd03499">
    <property type="entry name" value="SQR_TypeC_SdhC"/>
    <property type="match status" value="1"/>
</dbReference>
<keyword evidence="6 13" id="KW-0812">Transmembrane</keyword>
<dbReference type="InterPro" id="IPR000701">
    <property type="entry name" value="SuccDH_FuR_B_TM-su"/>
</dbReference>
<dbReference type="GO" id="GO:0016020">
    <property type="term" value="C:membrane"/>
    <property type="evidence" value="ECO:0007669"/>
    <property type="project" value="UniProtKB-SubCell"/>
</dbReference>
<dbReference type="InterPro" id="IPR014314">
    <property type="entry name" value="Succ_DH_cytb556"/>
</dbReference>
<dbReference type="GO" id="GO:0006099">
    <property type="term" value="P:tricarboxylic acid cycle"/>
    <property type="evidence" value="ECO:0007669"/>
    <property type="project" value="InterPro"/>
</dbReference>
<protein>
    <recommendedName>
        <fullName evidence="4">Succinate dehydrogenase cytochrome b556 subunit</fullName>
    </recommendedName>
</protein>
<evidence type="ECO:0000256" key="2">
    <source>
        <dbReference type="ARBA" id="ARBA00004141"/>
    </source>
</evidence>
<keyword evidence="15" id="KW-1185">Reference proteome</keyword>
<comment type="similarity">
    <text evidence="3">Belongs to the cytochrome b560 family.</text>
</comment>
<evidence type="ECO:0000256" key="11">
    <source>
        <dbReference type="ARBA" id="ARBA00025912"/>
    </source>
</evidence>
<dbReference type="Pfam" id="PF01127">
    <property type="entry name" value="Sdh_cyt"/>
    <property type="match status" value="1"/>
</dbReference>
<dbReference type="RefSeq" id="WP_081128795.1">
    <property type="nucleotide sequence ID" value="NZ_DAHXOC010000006.1"/>
</dbReference>
<organism evidence="14 15">
    <name type="scientific">Metallibacterium scheffleri</name>
    <dbReference type="NCBI Taxonomy" id="993689"/>
    <lineage>
        <taxon>Bacteria</taxon>
        <taxon>Pseudomonadati</taxon>
        <taxon>Pseudomonadota</taxon>
        <taxon>Gammaproteobacteria</taxon>
        <taxon>Lysobacterales</taxon>
        <taxon>Rhodanobacteraceae</taxon>
        <taxon>Metallibacterium</taxon>
    </lineage>
</organism>